<feature type="compositionally biased region" description="Basic residues" evidence="1">
    <location>
        <begin position="98"/>
        <end position="108"/>
    </location>
</feature>
<name>A0A803Q7H6_CANSA</name>
<dbReference type="Gramene" id="evm.model.08.1063">
    <property type="protein sequence ID" value="cds.evm.model.08.1063"/>
    <property type="gene ID" value="evm.TU.08.1063"/>
</dbReference>
<sequence>MSPSTMEVVLLESSIPVILIPPLVDLPVSSRIIETFACLSSPCLAIVPYQPLSVPLPSSPPPPQVDQKPRTFQGKAPPLSKIDSHFKSISGSSNVSKRVTRSSKKKSMPHISPTSSPNLVPSASPPNCPKSQPIGPPHPPSKVFVKSKGKEKVSSPFEKATVPKRKILVNPTYQPSPKKAKNTYVPEKPISTIDPSTIQYFVDASKASVYQRWFGVHELLFEYIVILEDFPEFHAFLNTRKWVHTVSNLLAPHPILIR</sequence>
<reference evidence="2" key="2">
    <citation type="submission" date="2021-03" db="UniProtKB">
        <authorList>
            <consortium name="EnsemblPlants"/>
        </authorList>
    </citation>
    <scope>IDENTIFICATION</scope>
</reference>
<feature type="region of interest" description="Disordered" evidence="1">
    <location>
        <begin position="57"/>
        <end position="157"/>
    </location>
</feature>
<evidence type="ECO:0000313" key="2">
    <source>
        <dbReference type="EnsemblPlants" id="cds.evm.model.08.1063"/>
    </source>
</evidence>
<protein>
    <submittedName>
        <fullName evidence="2">Uncharacterized protein</fullName>
    </submittedName>
</protein>
<organism evidence="2 3">
    <name type="scientific">Cannabis sativa</name>
    <name type="common">Hemp</name>
    <name type="synonym">Marijuana</name>
    <dbReference type="NCBI Taxonomy" id="3483"/>
    <lineage>
        <taxon>Eukaryota</taxon>
        <taxon>Viridiplantae</taxon>
        <taxon>Streptophyta</taxon>
        <taxon>Embryophyta</taxon>
        <taxon>Tracheophyta</taxon>
        <taxon>Spermatophyta</taxon>
        <taxon>Magnoliopsida</taxon>
        <taxon>eudicotyledons</taxon>
        <taxon>Gunneridae</taxon>
        <taxon>Pentapetalae</taxon>
        <taxon>rosids</taxon>
        <taxon>fabids</taxon>
        <taxon>Rosales</taxon>
        <taxon>Cannabaceae</taxon>
        <taxon>Cannabis</taxon>
    </lineage>
</organism>
<feature type="compositionally biased region" description="Polar residues" evidence="1">
    <location>
        <begin position="112"/>
        <end position="121"/>
    </location>
</feature>
<dbReference type="EMBL" id="UZAU01000697">
    <property type="status" value="NOT_ANNOTATED_CDS"/>
    <property type="molecule type" value="Genomic_DNA"/>
</dbReference>
<evidence type="ECO:0000256" key="1">
    <source>
        <dbReference type="SAM" id="MobiDB-lite"/>
    </source>
</evidence>
<dbReference type="AlphaFoldDB" id="A0A803Q7H6"/>
<keyword evidence="3" id="KW-1185">Reference proteome</keyword>
<reference evidence="2" key="1">
    <citation type="submission" date="2018-11" db="EMBL/GenBank/DDBJ databases">
        <authorList>
            <person name="Grassa J C."/>
        </authorList>
    </citation>
    <scope>NUCLEOTIDE SEQUENCE [LARGE SCALE GENOMIC DNA]</scope>
</reference>
<accession>A0A803Q7H6</accession>
<dbReference type="EnsemblPlants" id="evm.model.08.1063">
    <property type="protein sequence ID" value="cds.evm.model.08.1063"/>
    <property type="gene ID" value="evm.TU.08.1063"/>
</dbReference>
<dbReference type="Proteomes" id="UP000596661">
    <property type="component" value="Chromosome 8"/>
</dbReference>
<proteinExistence type="predicted"/>
<evidence type="ECO:0000313" key="3">
    <source>
        <dbReference type="Proteomes" id="UP000596661"/>
    </source>
</evidence>
<feature type="compositionally biased region" description="Pro residues" evidence="1">
    <location>
        <begin position="123"/>
        <end position="140"/>
    </location>
</feature>